<proteinExistence type="predicted"/>
<sequence>MSEQSNVINFNDNSSMPAGVVSAFNRQLRVFDNSDSFVDRVFYLNEMVTRIDALRYAGVLSGQQTAGLFRQIRKLAQDDLGAVTSESESALDIDSRESAAHSN</sequence>
<reference evidence="1" key="1">
    <citation type="submission" date="2015-06" db="EMBL/GenBank/DDBJ databases">
        <authorList>
            <person name="Joergensen T."/>
        </authorList>
    </citation>
    <scope>NUCLEOTIDE SEQUENCE</scope>
    <source>
        <plasmid evidence="1">pRGRH0426</plasmid>
    </source>
</reference>
<accession>A0A0H5Q0Q1</accession>
<evidence type="ECO:0000313" key="1">
    <source>
        <dbReference type="EMBL" id="CRY94989.1"/>
    </source>
</evidence>
<name>A0A0H5Q0Q1_9ZZZZ</name>
<keyword evidence="1" id="KW-0614">Plasmid</keyword>
<protein>
    <submittedName>
        <fullName evidence="1">Uncharacterized protein</fullName>
    </submittedName>
</protein>
<reference evidence="1" key="2">
    <citation type="submission" date="2015-07" db="EMBL/GenBank/DDBJ databases">
        <title>Plasmids, circular viruses and viroids from rat gut.</title>
        <authorList>
            <person name="Jorgensen T.J."/>
            <person name="Hansen M.A."/>
            <person name="Xu Z."/>
            <person name="Tabak M.A."/>
            <person name="Sorensen S.J."/>
            <person name="Hansen L.H."/>
        </authorList>
    </citation>
    <scope>NUCLEOTIDE SEQUENCE</scope>
    <source>
        <plasmid evidence="1">pRGRH0426</plasmid>
    </source>
</reference>
<dbReference type="EMBL" id="LN853072">
    <property type="protein sequence ID" value="CRY94989.1"/>
    <property type="molecule type" value="Genomic_DNA"/>
</dbReference>
<geneLocation type="plasmid" evidence="1">
    <name>pRGRH0426</name>
</geneLocation>
<organism evidence="1">
    <name type="scientific">uncultured prokaryote</name>
    <dbReference type="NCBI Taxonomy" id="198431"/>
    <lineage>
        <taxon>unclassified sequences</taxon>
        <taxon>environmental samples</taxon>
    </lineage>
</organism>
<dbReference type="AlphaFoldDB" id="A0A0H5Q0Q1"/>